<evidence type="ECO:0000313" key="9">
    <source>
        <dbReference type="Proteomes" id="UP001232493"/>
    </source>
</evidence>
<gene>
    <name evidence="8" type="ORF">JRV97_06280</name>
</gene>
<dbReference type="Pfam" id="PF10035">
    <property type="entry name" value="DUF2179"/>
    <property type="match status" value="1"/>
</dbReference>
<dbReference type="Proteomes" id="UP001232493">
    <property type="component" value="Chromosome"/>
</dbReference>
<reference evidence="8 9" key="1">
    <citation type="submission" date="2021-02" db="EMBL/GenBank/DDBJ databases">
        <title>Characterization of Marinitoga sp. nov. str. BP5-C20A.</title>
        <authorList>
            <person name="Erauso G."/>
            <person name="Postec A."/>
        </authorList>
    </citation>
    <scope>NUCLEOTIDE SEQUENCE [LARGE SCALE GENOMIC DNA]</scope>
    <source>
        <strain evidence="8 9">BP5-C20A</strain>
    </source>
</reference>
<evidence type="ECO:0000259" key="7">
    <source>
        <dbReference type="Pfam" id="PF10035"/>
    </source>
</evidence>
<feature type="transmembrane region" description="Helical" evidence="6">
    <location>
        <begin position="12"/>
        <end position="32"/>
    </location>
</feature>
<evidence type="ECO:0000256" key="2">
    <source>
        <dbReference type="ARBA" id="ARBA00022475"/>
    </source>
</evidence>
<dbReference type="InterPro" id="IPR015867">
    <property type="entry name" value="N-reg_PII/ATP_PRibTrfase_C"/>
</dbReference>
<dbReference type="PANTHER" id="PTHR33545:SF5">
    <property type="entry name" value="UPF0750 MEMBRANE PROTEIN YITT"/>
    <property type="match status" value="1"/>
</dbReference>
<dbReference type="Pfam" id="PF02588">
    <property type="entry name" value="YitT_membrane"/>
    <property type="match status" value="1"/>
</dbReference>
<keyword evidence="5 6" id="KW-0472">Membrane</keyword>
<evidence type="ECO:0000313" key="8">
    <source>
        <dbReference type="EMBL" id="WGS63984.1"/>
    </source>
</evidence>
<dbReference type="CDD" id="cd16380">
    <property type="entry name" value="YitT_C"/>
    <property type="match status" value="1"/>
</dbReference>
<evidence type="ECO:0000256" key="5">
    <source>
        <dbReference type="ARBA" id="ARBA00023136"/>
    </source>
</evidence>
<keyword evidence="4 6" id="KW-1133">Transmembrane helix</keyword>
<dbReference type="PANTHER" id="PTHR33545">
    <property type="entry name" value="UPF0750 MEMBRANE PROTEIN YITT-RELATED"/>
    <property type="match status" value="1"/>
</dbReference>
<evidence type="ECO:0000256" key="6">
    <source>
        <dbReference type="SAM" id="Phobius"/>
    </source>
</evidence>
<dbReference type="InterPro" id="IPR003740">
    <property type="entry name" value="YitT"/>
</dbReference>
<dbReference type="InterPro" id="IPR051461">
    <property type="entry name" value="UPF0750_membrane"/>
</dbReference>
<keyword evidence="9" id="KW-1185">Reference proteome</keyword>
<comment type="subcellular location">
    <subcellularLocation>
        <location evidence="1">Cell membrane</location>
        <topology evidence="1">Multi-pass membrane protein</topology>
    </subcellularLocation>
</comment>
<organism evidence="8 9">
    <name type="scientific">Marinitoga aeolica</name>
    <dbReference type="NCBI Taxonomy" id="2809031"/>
    <lineage>
        <taxon>Bacteria</taxon>
        <taxon>Thermotogati</taxon>
        <taxon>Thermotogota</taxon>
        <taxon>Thermotogae</taxon>
        <taxon>Petrotogales</taxon>
        <taxon>Petrotogaceae</taxon>
        <taxon>Marinitoga</taxon>
    </lineage>
</organism>
<protein>
    <submittedName>
        <fullName evidence="8">YitT family protein</fullName>
    </submittedName>
</protein>
<accession>A0ABY8PN43</accession>
<dbReference type="RefSeq" id="WP_280997294.1">
    <property type="nucleotide sequence ID" value="NZ_CP069362.1"/>
</dbReference>
<feature type="transmembrane region" description="Helical" evidence="6">
    <location>
        <begin position="169"/>
        <end position="197"/>
    </location>
</feature>
<sequence>MEKRFDFKKETVNYIIITIGTLLTALGIVLFLDPFSIVAGGVSGLAIVLKSLFGWWLGLQMLIYNVILFALGFWLLGVGFGFKSIYAALLLSFSIDYFEQVWHLDSKMKSLLLNSNFNIDPLLISAIYGGVLAGIGIGLVIWRNASTGGTDIIAMIINKYFHISTGKGLLLVDTLVTMSAFLINPIVPMFGVITIFVTSKMIDTVVEGFEATRTVLVISEKYDKIKEMIFEKLDRGVTFLEGEGGYTSKERKILMVVLTRREIGELRRIIKNVDDKAFVSIFPNSETLGYGFKRLR</sequence>
<feature type="transmembrane region" description="Helical" evidence="6">
    <location>
        <begin position="122"/>
        <end position="142"/>
    </location>
</feature>
<dbReference type="EMBL" id="CP069362">
    <property type="protein sequence ID" value="WGS63984.1"/>
    <property type="molecule type" value="Genomic_DNA"/>
</dbReference>
<name>A0ABY8PN43_9BACT</name>
<keyword evidence="3 6" id="KW-0812">Transmembrane</keyword>
<evidence type="ECO:0000256" key="1">
    <source>
        <dbReference type="ARBA" id="ARBA00004651"/>
    </source>
</evidence>
<dbReference type="PIRSF" id="PIRSF006483">
    <property type="entry name" value="Membrane_protein_YitT"/>
    <property type="match status" value="1"/>
</dbReference>
<feature type="transmembrane region" description="Helical" evidence="6">
    <location>
        <begin position="52"/>
        <end position="77"/>
    </location>
</feature>
<evidence type="ECO:0000256" key="3">
    <source>
        <dbReference type="ARBA" id="ARBA00022692"/>
    </source>
</evidence>
<proteinExistence type="predicted"/>
<dbReference type="Gene3D" id="3.30.70.120">
    <property type="match status" value="1"/>
</dbReference>
<evidence type="ECO:0000256" key="4">
    <source>
        <dbReference type="ARBA" id="ARBA00022989"/>
    </source>
</evidence>
<dbReference type="InterPro" id="IPR019264">
    <property type="entry name" value="DUF2179"/>
</dbReference>
<feature type="domain" description="DUF2179" evidence="7">
    <location>
        <begin position="235"/>
        <end position="289"/>
    </location>
</feature>
<keyword evidence="2" id="KW-1003">Cell membrane</keyword>